<evidence type="ECO:0000256" key="5">
    <source>
        <dbReference type="ARBA" id="ARBA00022605"/>
    </source>
</evidence>
<dbReference type="GO" id="GO:0005829">
    <property type="term" value="C:cytosol"/>
    <property type="evidence" value="ECO:0007669"/>
    <property type="project" value="TreeGrafter"/>
</dbReference>
<proteinExistence type="inferred from homology"/>
<dbReference type="HAMAP" id="MF_00131">
    <property type="entry name" value="Trp_synth_alpha"/>
    <property type="match status" value="1"/>
</dbReference>
<comment type="subunit">
    <text evidence="3">Tetramer of two alpha and two beta chains.</text>
</comment>
<dbReference type="InterPro" id="IPR011060">
    <property type="entry name" value="RibuloseP-bd_barrel"/>
</dbReference>
<gene>
    <name evidence="10" type="ORF">METZ01_LOCUS38688</name>
</gene>
<evidence type="ECO:0000256" key="8">
    <source>
        <dbReference type="ARBA" id="ARBA00023239"/>
    </source>
</evidence>
<keyword evidence="5" id="KW-0028">Amino-acid biosynthesis</keyword>
<dbReference type="Pfam" id="PF00290">
    <property type="entry name" value="Trp_syntA"/>
    <property type="match status" value="1"/>
</dbReference>
<dbReference type="GO" id="GO:0004834">
    <property type="term" value="F:tryptophan synthase activity"/>
    <property type="evidence" value="ECO:0007669"/>
    <property type="project" value="UniProtKB-EC"/>
</dbReference>
<evidence type="ECO:0000256" key="6">
    <source>
        <dbReference type="ARBA" id="ARBA00022822"/>
    </source>
</evidence>
<dbReference type="PANTHER" id="PTHR43406:SF1">
    <property type="entry name" value="TRYPTOPHAN SYNTHASE ALPHA CHAIN, CHLOROPLASTIC"/>
    <property type="match status" value="1"/>
</dbReference>
<sequence>MAMHLMVEEGVHVIELGIAFSDPMAEGPSIQKGHERALSEKISLKATLKLVKSFREKDKKTPVVLMGYMNTFEALGSEFFSSAAKDNGVDGVLIVDMPLEASDEFTEESRKQGLDVIRLIAPTTTESRIKKICKQASGYIYYISLKGITGADSINPKEVEKKVLKLKKLTDLPVVIGFGIKDGKSASKVKDLADGVVVGSALVDIMGGNKEEIEKHLSIKIKDLSKALHKT</sequence>
<accession>A0A381R3N4</accession>
<dbReference type="PROSITE" id="PS00167">
    <property type="entry name" value="TRP_SYNTHASE_ALPHA"/>
    <property type="match status" value="1"/>
</dbReference>
<keyword evidence="8" id="KW-0456">Lyase</keyword>
<evidence type="ECO:0000256" key="1">
    <source>
        <dbReference type="ARBA" id="ARBA00003365"/>
    </source>
</evidence>
<organism evidence="10">
    <name type="scientific">marine metagenome</name>
    <dbReference type="NCBI Taxonomy" id="408172"/>
    <lineage>
        <taxon>unclassified sequences</taxon>
        <taxon>metagenomes</taxon>
        <taxon>ecological metagenomes</taxon>
    </lineage>
</organism>
<dbReference type="SUPFAM" id="SSF51366">
    <property type="entry name" value="Ribulose-phoshate binding barrel"/>
    <property type="match status" value="1"/>
</dbReference>
<name>A0A381R3N4_9ZZZZ</name>
<dbReference type="FunFam" id="3.20.20.70:FF:000037">
    <property type="entry name" value="Tryptophan synthase alpha chain"/>
    <property type="match status" value="1"/>
</dbReference>
<keyword evidence="7" id="KW-0057">Aromatic amino acid biosynthesis</keyword>
<reference evidence="10" key="1">
    <citation type="submission" date="2018-05" db="EMBL/GenBank/DDBJ databases">
        <authorList>
            <person name="Lanie J.A."/>
            <person name="Ng W.-L."/>
            <person name="Kazmierczak K.M."/>
            <person name="Andrzejewski T.M."/>
            <person name="Davidsen T.M."/>
            <person name="Wayne K.J."/>
            <person name="Tettelin H."/>
            <person name="Glass J.I."/>
            <person name="Rusch D."/>
            <person name="Podicherti R."/>
            <person name="Tsui H.-C.T."/>
            <person name="Winkler M.E."/>
        </authorList>
    </citation>
    <scope>NUCLEOTIDE SEQUENCE</scope>
</reference>
<comment type="pathway">
    <text evidence="2">Amino-acid biosynthesis; L-tryptophan biosynthesis; L-tryptophan from chorismate: step 5/5.</text>
</comment>
<keyword evidence="6" id="KW-0822">Tryptophan biosynthesis</keyword>
<evidence type="ECO:0000256" key="7">
    <source>
        <dbReference type="ARBA" id="ARBA00023141"/>
    </source>
</evidence>
<evidence type="ECO:0000256" key="9">
    <source>
        <dbReference type="ARBA" id="ARBA00049047"/>
    </source>
</evidence>
<dbReference type="CDD" id="cd04724">
    <property type="entry name" value="Tryptophan_synthase_alpha"/>
    <property type="match status" value="1"/>
</dbReference>
<dbReference type="InterPro" id="IPR013785">
    <property type="entry name" value="Aldolase_TIM"/>
</dbReference>
<protein>
    <recommendedName>
        <fullName evidence="4">tryptophan synthase</fullName>
        <ecNumber evidence="4">4.2.1.20</ecNumber>
    </recommendedName>
</protein>
<dbReference type="UniPathway" id="UPA00035">
    <property type="reaction ID" value="UER00044"/>
</dbReference>
<evidence type="ECO:0000256" key="2">
    <source>
        <dbReference type="ARBA" id="ARBA00004733"/>
    </source>
</evidence>
<dbReference type="NCBIfam" id="TIGR00262">
    <property type="entry name" value="trpA"/>
    <property type="match status" value="1"/>
</dbReference>
<dbReference type="InterPro" id="IPR002028">
    <property type="entry name" value="Trp_synthase_suA"/>
</dbReference>
<dbReference type="InterPro" id="IPR018204">
    <property type="entry name" value="Trp_synthase_alpha_AS"/>
</dbReference>
<evidence type="ECO:0000313" key="10">
    <source>
        <dbReference type="EMBL" id="SUZ85834.1"/>
    </source>
</evidence>
<dbReference type="PANTHER" id="PTHR43406">
    <property type="entry name" value="TRYPTOPHAN SYNTHASE, ALPHA CHAIN"/>
    <property type="match status" value="1"/>
</dbReference>
<dbReference type="EC" id="4.2.1.20" evidence="4"/>
<evidence type="ECO:0000256" key="4">
    <source>
        <dbReference type="ARBA" id="ARBA00012043"/>
    </source>
</evidence>
<dbReference type="Gene3D" id="3.20.20.70">
    <property type="entry name" value="Aldolase class I"/>
    <property type="match status" value="1"/>
</dbReference>
<comment type="function">
    <text evidence="1">The alpha subunit is responsible for the aldol cleavage of indoleglycerol phosphate to indole and glyceraldehyde 3-phosphate.</text>
</comment>
<dbReference type="EMBL" id="UINC01001653">
    <property type="protein sequence ID" value="SUZ85834.1"/>
    <property type="molecule type" value="Genomic_DNA"/>
</dbReference>
<evidence type="ECO:0000256" key="3">
    <source>
        <dbReference type="ARBA" id="ARBA00011270"/>
    </source>
</evidence>
<dbReference type="AlphaFoldDB" id="A0A381R3N4"/>
<comment type="catalytic activity">
    <reaction evidence="9">
        <text>(1S,2R)-1-C-(indol-3-yl)glycerol 3-phosphate + L-serine = D-glyceraldehyde 3-phosphate + L-tryptophan + H2O</text>
        <dbReference type="Rhea" id="RHEA:10532"/>
        <dbReference type="ChEBI" id="CHEBI:15377"/>
        <dbReference type="ChEBI" id="CHEBI:33384"/>
        <dbReference type="ChEBI" id="CHEBI:57912"/>
        <dbReference type="ChEBI" id="CHEBI:58866"/>
        <dbReference type="ChEBI" id="CHEBI:59776"/>
        <dbReference type="EC" id="4.2.1.20"/>
    </reaction>
</comment>